<proteinExistence type="predicted"/>
<reference evidence="1 2" key="1">
    <citation type="submission" date="2016-02" db="EMBL/GenBank/DDBJ databases">
        <title>Band-tailed pigeon sequencing and assembly.</title>
        <authorList>
            <person name="Soares A.E."/>
            <person name="Novak B.J."/>
            <person name="Rice E.S."/>
            <person name="O'Connell B."/>
            <person name="Chang D."/>
            <person name="Weber S."/>
            <person name="Shapiro B."/>
        </authorList>
    </citation>
    <scope>NUCLEOTIDE SEQUENCE [LARGE SCALE GENOMIC DNA]</scope>
    <source>
        <strain evidence="1">BTP2013</strain>
        <tissue evidence="1">Blood</tissue>
    </source>
</reference>
<dbReference type="AlphaFoldDB" id="A0A1V4JYT1"/>
<gene>
    <name evidence="1" type="ORF">AV530_007705</name>
</gene>
<name>A0A1V4JYT1_PATFA</name>
<evidence type="ECO:0000313" key="1">
    <source>
        <dbReference type="EMBL" id="OPJ77369.1"/>
    </source>
</evidence>
<keyword evidence="2" id="KW-1185">Reference proteome</keyword>
<sequence length="128" mass="14106">MFRGCSPTDLISTLPKWFTWKCCQSVGVPTCVCGEQRSSTSTASVAGWHRLQEATCSPMTRFQVNLEWLQAWQGSKAVAGGFCCGFPGTAQANSRQQTPGVHSVLVMRSERFAEDSDFQLDKGHSIHF</sequence>
<protein>
    <submittedName>
        <fullName evidence="1">Uncharacterized protein</fullName>
    </submittedName>
</protein>
<dbReference type="Proteomes" id="UP000190648">
    <property type="component" value="Unassembled WGS sequence"/>
</dbReference>
<evidence type="ECO:0000313" key="2">
    <source>
        <dbReference type="Proteomes" id="UP000190648"/>
    </source>
</evidence>
<organism evidence="1 2">
    <name type="scientific">Patagioenas fasciata monilis</name>
    <dbReference type="NCBI Taxonomy" id="372326"/>
    <lineage>
        <taxon>Eukaryota</taxon>
        <taxon>Metazoa</taxon>
        <taxon>Chordata</taxon>
        <taxon>Craniata</taxon>
        <taxon>Vertebrata</taxon>
        <taxon>Euteleostomi</taxon>
        <taxon>Archelosauria</taxon>
        <taxon>Archosauria</taxon>
        <taxon>Dinosauria</taxon>
        <taxon>Saurischia</taxon>
        <taxon>Theropoda</taxon>
        <taxon>Coelurosauria</taxon>
        <taxon>Aves</taxon>
        <taxon>Neognathae</taxon>
        <taxon>Neoaves</taxon>
        <taxon>Columbimorphae</taxon>
        <taxon>Columbiformes</taxon>
        <taxon>Columbidae</taxon>
        <taxon>Patagioenas</taxon>
    </lineage>
</organism>
<dbReference type="EMBL" id="LSYS01005497">
    <property type="protein sequence ID" value="OPJ77369.1"/>
    <property type="molecule type" value="Genomic_DNA"/>
</dbReference>
<accession>A0A1V4JYT1</accession>
<comment type="caution">
    <text evidence="1">The sequence shown here is derived from an EMBL/GenBank/DDBJ whole genome shotgun (WGS) entry which is preliminary data.</text>
</comment>